<feature type="compositionally biased region" description="Basic residues" evidence="1">
    <location>
        <begin position="98"/>
        <end position="110"/>
    </location>
</feature>
<feature type="non-terminal residue" evidence="2">
    <location>
        <position position="476"/>
    </location>
</feature>
<feature type="non-terminal residue" evidence="2">
    <location>
        <position position="1"/>
    </location>
</feature>
<proteinExistence type="predicted"/>
<dbReference type="EMBL" id="CADCTV010000504">
    <property type="protein sequence ID" value="CAA9336332.1"/>
    <property type="molecule type" value="Genomic_DNA"/>
</dbReference>
<dbReference type="AlphaFoldDB" id="A0A6J4LLY5"/>
<feature type="compositionally biased region" description="Low complexity" evidence="1">
    <location>
        <begin position="252"/>
        <end position="264"/>
    </location>
</feature>
<feature type="compositionally biased region" description="Gly residues" evidence="1">
    <location>
        <begin position="331"/>
        <end position="347"/>
    </location>
</feature>
<feature type="compositionally biased region" description="Basic and acidic residues" evidence="1">
    <location>
        <begin position="458"/>
        <end position="476"/>
    </location>
</feature>
<evidence type="ECO:0000313" key="2">
    <source>
        <dbReference type="EMBL" id="CAA9336332.1"/>
    </source>
</evidence>
<sequence>ARTAAVRPSHASVHRPGADRRPGDARLPGRSHRLRAHSRARRHRADRRRGCRGPPRPRAAGARRHHRAAGHGGAAVPDADGGAGAGPERVQPLPQPQHRLRHPVVRHPRGGGRGAGRRPGISALVGPAAGFGLLVAHAACVSHRQPAGHRPQRGGDDGAGRNHPHRDPGPAAPGRGRQLRQRRAGRGVLGAPFHPLRHLRLRRDVGRAAAGPLVLPPGGRGRHRVRLRDGHAVHRLVPGARGGGGAHRRGAAGRAGAQPAGARRGAADEPYPLRRQRAVHPLLPALRRHAGERPRAGFVAGVGDGGRAHPGRRRVQVAGGPADAGGVRLPAGGGMGGLRPVGAARGGHAGHRPRGLRDRPAGRGRGERRGADDPGHLPGRAMGGGAVWAQGGAAGRGAAVRPGDGAAAHPHPAGQSRHGRGADGPGVRAARRGKRPAPVSPDRGARGGPRHGRVGGRGGKDAGARRPPRRGGERPR</sequence>
<protein>
    <submittedName>
        <fullName evidence="2">Na+/H+ antiporter</fullName>
    </submittedName>
</protein>
<evidence type="ECO:0000256" key="1">
    <source>
        <dbReference type="SAM" id="MobiDB-lite"/>
    </source>
</evidence>
<organism evidence="2">
    <name type="scientific">uncultured Gemmatimonadota bacterium</name>
    <dbReference type="NCBI Taxonomy" id="203437"/>
    <lineage>
        <taxon>Bacteria</taxon>
        <taxon>Pseudomonadati</taxon>
        <taxon>Gemmatimonadota</taxon>
        <taxon>environmental samples</taxon>
    </lineage>
</organism>
<feature type="region of interest" description="Disordered" evidence="1">
    <location>
        <begin position="1"/>
        <end position="121"/>
    </location>
</feature>
<accession>A0A6J4LLY5</accession>
<feature type="compositionally biased region" description="Low complexity" evidence="1">
    <location>
        <begin position="387"/>
        <end position="414"/>
    </location>
</feature>
<feature type="compositionally biased region" description="Basic residues" evidence="1">
    <location>
        <begin position="29"/>
        <end position="51"/>
    </location>
</feature>
<feature type="compositionally biased region" description="Basic and acidic residues" evidence="1">
    <location>
        <begin position="153"/>
        <end position="168"/>
    </location>
</feature>
<reference evidence="2" key="1">
    <citation type="submission" date="2020-02" db="EMBL/GenBank/DDBJ databases">
        <authorList>
            <person name="Meier V. D."/>
        </authorList>
    </citation>
    <scope>NUCLEOTIDE SEQUENCE</scope>
    <source>
        <strain evidence="2">AVDCRST_MAG89</strain>
    </source>
</reference>
<feature type="region of interest" description="Disordered" evidence="1">
    <location>
        <begin position="297"/>
        <end position="476"/>
    </location>
</feature>
<feature type="region of interest" description="Disordered" evidence="1">
    <location>
        <begin position="143"/>
        <end position="188"/>
    </location>
</feature>
<gene>
    <name evidence="2" type="ORF">AVDCRST_MAG89-2403</name>
</gene>
<name>A0A6J4LLY5_9BACT</name>
<feature type="region of interest" description="Disordered" evidence="1">
    <location>
        <begin position="235"/>
        <end position="269"/>
    </location>
</feature>
<feature type="compositionally biased region" description="Basic and acidic residues" evidence="1">
    <location>
        <begin position="355"/>
        <end position="375"/>
    </location>
</feature>